<organism evidence="2 3">
    <name type="scientific">Oedothorax gibbosus</name>
    <dbReference type="NCBI Taxonomy" id="931172"/>
    <lineage>
        <taxon>Eukaryota</taxon>
        <taxon>Metazoa</taxon>
        <taxon>Ecdysozoa</taxon>
        <taxon>Arthropoda</taxon>
        <taxon>Chelicerata</taxon>
        <taxon>Arachnida</taxon>
        <taxon>Araneae</taxon>
        <taxon>Araneomorphae</taxon>
        <taxon>Entelegynae</taxon>
        <taxon>Araneoidea</taxon>
        <taxon>Linyphiidae</taxon>
        <taxon>Erigoninae</taxon>
        <taxon>Oedothorax</taxon>
    </lineage>
</organism>
<proteinExistence type="predicted"/>
<reference evidence="2 3" key="1">
    <citation type="journal article" date="2022" name="Nat. Ecol. Evol.">
        <title>A masculinizing supergene underlies an exaggerated male reproductive morph in a spider.</title>
        <authorList>
            <person name="Hendrickx F."/>
            <person name="De Corte Z."/>
            <person name="Sonet G."/>
            <person name="Van Belleghem S.M."/>
            <person name="Kostlbacher S."/>
            <person name="Vangestel C."/>
        </authorList>
    </citation>
    <scope>NUCLEOTIDE SEQUENCE [LARGE SCALE GENOMIC DNA]</scope>
    <source>
        <strain evidence="2">W744_W776</strain>
    </source>
</reference>
<dbReference type="Proteomes" id="UP000827092">
    <property type="component" value="Unassembled WGS sequence"/>
</dbReference>
<feature type="compositionally biased region" description="Polar residues" evidence="1">
    <location>
        <begin position="11"/>
        <end position="25"/>
    </location>
</feature>
<evidence type="ECO:0000313" key="3">
    <source>
        <dbReference type="Proteomes" id="UP000827092"/>
    </source>
</evidence>
<dbReference type="EMBL" id="JAFNEN010000058">
    <property type="protein sequence ID" value="KAG8197206.1"/>
    <property type="molecule type" value="Genomic_DNA"/>
</dbReference>
<gene>
    <name evidence="2" type="ORF">JTE90_011361</name>
</gene>
<name>A0AAV6VNA5_9ARAC</name>
<feature type="compositionally biased region" description="Basic and acidic residues" evidence="1">
    <location>
        <begin position="27"/>
        <end position="38"/>
    </location>
</feature>
<accession>A0AAV6VNA5</accession>
<feature type="region of interest" description="Disordered" evidence="1">
    <location>
        <begin position="11"/>
        <end position="41"/>
    </location>
</feature>
<evidence type="ECO:0000313" key="2">
    <source>
        <dbReference type="EMBL" id="KAG8197206.1"/>
    </source>
</evidence>
<keyword evidence="3" id="KW-1185">Reference proteome</keyword>
<protein>
    <submittedName>
        <fullName evidence="2">Uncharacterized protein</fullName>
    </submittedName>
</protein>
<sequence>MWLQNVPFPLSTNPSENHIDSNPLQKESLHQENKHHGEATGLHRNVNLKRKQVWNMFCRIKICLYIASFSYPYENKENCIVRAEHISTFKRSPCHFRIYAKGFPWKYP</sequence>
<dbReference type="AlphaFoldDB" id="A0AAV6VNA5"/>
<comment type="caution">
    <text evidence="2">The sequence shown here is derived from an EMBL/GenBank/DDBJ whole genome shotgun (WGS) entry which is preliminary data.</text>
</comment>
<evidence type="ECO:0000256" key="1">
    <source>
        <dbReference type="SAM" id="MobiDB-lite"/>
    </source>
</evidence>